<dbReference type="Proteomes" id="UP001221411">
    <property type="component" value="Unassembled WGS sequence"/>
</dbReference>
<dbReference type="SUPFAM" id="SSF56784">
    <property type="entry name" value="HAD-like"/>
    <property type="match status" value="1"/>
</dbReference>
<feature type="domain" description="LNS2/PITP" evidence="2">
    <location>
        <begin position="199"/>
        <end position="344"/>
    </location>
</feature>
<dbReference type="PROSITE" id="PS51257">
    <property type="entry name" value="PROKAR_LIPOPROTEIN"/>
    <property type="match status" value="1"/>
</dbReference>
<evidence type="ECO:0000313" key="4">
    <source>
        <dbReference type="Proteomes" id="UP001221411"/>
    </source>
</evidence>
<gene>
    <name evidence="3" type="ORF">POL67_34595</name>
</gene>
<keyword evidence="1" id="KW-0732">Signal</keyword>
<dbReference type="InterPro" id="IPR031315">
    <property type="entry name" value="LNS2/PITP"/>
</dbReference>
<protein>
    <submittedName>
        <fullName evidence="3">Phosphatidylinositol transfer protein</fullName>
    </submittedName>
</protein>
<dbReference type="Pfam" id="PF24695">
    <property type="entry name" value="PITM1-3"/>
    <property type="match status" value="1"/>
</dbReference>
<evidence type="ECO:0000256" key="1">
    <source>
        <dbReference type="SAM" id="SignalP"/>
    </source>
</evidence>
<proteinExistence type="predicted"/>
<dbReference type="EMBL" id="JAQNDO010000001">
    <property type="protein sequence ID" value="MDC0746508.1"/>
    <property type="molecule type" value="Genomic_DNA"/>
</dbReference>
<accession>A0ABT5EZB5</accession>
<dbReference type="SMART" id="SM00775">
    <property type="entry name" value="LNS2"/>
    <property type="match status" value="1"/>
</dbReference>
<organism evidence="3 4">
    <name type="scientific">Polyangium mundeleinium</name>
    <dbReference type="NCBI Taxonomy" id="2995306"/>
    <lineage>
        <taxon>Bacteria</taxon>
        <taxon>Pseudomonadati</taxon>
        <taxon>Myxococcota</taxon>
        <taxon>Polyangia</taxon>
        <taxon>Polyangiales</taxon>
        <taxon>Polyangiaceae</taxon>
        <taxon>Polyangium</taxon>
    </lineage>
</organism>
<dbReference type="Pfam" id="PF24694">
    <property type="entry name" value="LNS2_PITM1-3"/>
    <property type="match status" value="1"/>
</dbReference>
<keyword evidence="4" id="KW-1185">Reference proteome</keyword>
<name>A0ABT5EZB5_9BACT</name>
<feature type="chain" id="PRO_5045485989" evidence="1">
    <location>
        <begin position="26"/>
        <end position="361"/>
    </location>
</feature>
<dbReference type="InterPro" id="IPR001666">
    <property type="entry name" value="PI_transfer"/>
</dbReference>
<feature type="signal peptide" evidence="1">
    <location>
        <begin position="1"/>
        <end position="25"/>
    </location>
</feature>
<dbReference type="PANTHER" id="PTHR10658:SF38">
    <property type="entry name" value="PHOSPHATIDYLINOSITOL TRANSFER PROTEIN 4"/>
    <property type="match status" value="1"/>
</dbReference>
<reference evidence="3 4" key="1">
    <citation type="submission" date="2022-11" db="EMBL/GenBank/DDBJ databases">
        <title>Minimal conservation of predation-associated metabolite biosynthetic gene clusters underscores biosynthetic potential of Myxococcota including descriptions for ten novel species: Archangium lansinium sp. nov., Myxococcus landrumus sp. nov., Nannocystis bai.</title>
        <authorList>
            <person name="Ahearne A."/>
            <person name="Stevens C."/>
            <person name="Dowd S."/>
        </authorList>
    </citation>
    <scope>NUCLEOTIDE SEQUENCE [LARGE SCALE GENOMIC DNA]</scope>
    <source>
        <strain evidence="3 4">RJM3</strain>
    </source>
</reference>
<dbReference type="Gene3D" id="3.40.50.1000">
    <property type="entry name" value="HAD superfamily/HAD-like"/>
    <property type="match status" value="1"/>
</dbReference>
<dbReference type="RefSeq" id="WP_271924887.1">
    <property type="nucleotide sequence ID" value="NZ_JAQNDO010000001.1"/>
</dbReference>
<dbReference type="InterPro" id="IPR023214">
    <property type="entry name" value="HAD_sf"/>
</dbReference>
<dbReference type="PANTHER" id="PTHR10658">
    <property type="entry name" value="PHOSPHATIDYLINOSITOL TRANSFER PROTEIN"/>
    <property type="match status" value="1"/>
</dbReference>
<dbReference type="InterPro" id="IPR036412">
    <property type="entry name" value="HAD-like_sf"/>
</dbReference>
<evidence type="ECO:0000313" key="3">
    <source>
        <dbReference type="EMBL" id="MDC0746508.1"/>
    </source>
</evidence>
<evidence type="ECO:0000259" key="2">
    <source>
        <dbReference type="SMART" id="SM00775"/>
    </source>
</evidence>
<comment type="caution">
    <text evidence="3">The sequence shown here is derived from an EMBL/GenBank/DDBJ whole genome shotgun (WGS) entry which is preliminary data.</text>
</comment>
<sequence>MDFFARSFAIAGLAVSLAACSGAPAQSRPPAVAQTAAAPPPVVPAGPCALRPSCDTPFPAPSKREFRHNRSGLLASALGARHRGRDLFLLPGTPQWVLGKFAYGPADKDLKDEDIDVYLLRGCGAAWEKVGTYRTTEDEGSHPAVVGVADGGGQIFVNLAQVLPGGPLGVGRHRIKLVVAGDGTSVDLFLEVLPAGARIVVTDIDGTLTEKEEALVGDVLTGNHSQTHPGAVDVMRALSGRGFFMFYLTARPHWLEPRTREWLRLRGFPPGIVHTSVTATGRMGGAAASFKSGELSLLKTATGLLPELAFGNMPSDVDAYWSSGIPRTFYYKLADDARGGVKHDDYRTLLPSLGELPAVCP</sequence>